<dbReference type="AlphaFoldDB" id="A0A0A5GG43"/>
<dbReference type="Proteomes" id="UP000030528">
    <property type="component" value="Unassembled WGS sequence"/>
</dbReference>
<dbReference type="SUPFAM" id="SSF56112">
    <property type="entry name" value="Protein kinase-like (PK-like)"/>
    <property type="match status" value="1"/>
</dbReference>
<comment type="caution">
    <text evidence="1">The sequence shown here is derived from an EMBL/GenBank/DDBJ whole genome shotgun (WGS) entry which is preliminary data.</text>
</comment>
<accession>A0A0A5GG43</accession>
<dbReference type="RefSeq" id="WP_026801116.1">
    <property type="nucleotide sequence ID" value="NZ_AULI01000012.1"/>
</dbReference>
<name>A0A0A5GG43_9BACI</name>
<evidence type="ECO:0000313" key="1">
    <source>
        <dbReference type="EMBL" id="KGX90964.1"/>
    </source>
</evidence>
<protein>
    <submittedName>
        <fullName evidence="1">Uncharacterized protein</fullName>
    </submittedName>
</protein>
<organism evidence="1 2">
    <name type="scientific">Pontibacillus halophilus JSM 076056 = DSM 19796</name>
    <dbReference type="NCBI Taxonomy" id="1385510"/>
    <lineage>
        <taxon>Bacteria</taxon>
        <taxon>Bacillati</taxon>
        <taxon>Bacillota</taxon>
        <taxon>Bacilli</taxon>
        <taxon>Bacillales</taxon>
        <taxon>Bacillaceae</taxon>
        <taxon>Pontibacillus</taxon>
    </lineage>
</organism>
<dbReference type="STRING" id="1385510.GCA_000425205_02820"/>
<sequence length="240" mass="28724">MKQQLTYKCIVITKDRKSILLDKTSEMDTLSFPSFIPDTQHVAITNHINGFLRKNYNIETNVLRIFKEINNIRIYEIEILDDPGSLHKNFVWVDISNLLQDHLNTFDQYILTDWVDATESQSLPWVKVGWRNEMEKKVTNMLGDDLVFEQMRSWERSALFKIYSKGRNFYLKTVPDVFKHEVLISEYLYQRHPTYVPEIFDVNQEEQWYIMEELNGPLLGQKKRIEYWREALFRLVCSAK</sequence>
<proteinExistence type="predicted"/>
<dbReference type="EMBL" id="AVPE01000012">
    <property type="protein sequence ID" value="KGX90964.1"/>
    <property type="molecule type" value="Genomic_DNA"/>
</dbReference>
<dbReference type="eggNOG" id="COG3173">
    <property type="taxonomic scope" value="Bacteria"/>
</dbReference>
<gene>
    <name evidence="1" type="ORF">N781_06195</name>
</gene>
<keyword evidence="2" id="KW-1185">Reference proteome</keyword>
<evidence type="ECO:0000313" key="2">
    <source>
        <dbReference type="Proteomes" id="UP000030528"/>
    </source>
</evidence>
<dbReference type="OrthoDB" id="101887at2"/>
<dbReference type="InterPro" id="IPR011009">
    <property type="entry name" value="Kinase-like_dom_sf"/>
</dbReference>
<reference evidence="1 2" key="1">
    <citation type="submission" date="2013-08" db="EMBL/GenBank/DDBJ databases">
        <authorList>
            <person name="Huang J."/>
            <person name="Wang G."/>
        </authorList>
    </citation>
    <scope>NUCLEOTIDE SEQUENCE [LARGE SCALE GENOMIC DNA]</scope>
    <source>
        <strain evidence="1 2">JSM 076056</strain>
    </source>
</reference>